<dbReference type="CDD" id="cd16913">
    <property type="entry name" value="YkuD_like"/>
    <property type="match status" value="1"/>
</dbReference>
<dbReference type="Pfam" id="PF01471">
    <property type="entry name" value="PG_binding_1"/>
    <property type="match status" value="1"/>
</dbReference>
<comment type="pathway">
    <text evidence="1 7">Cell wall biogenesis; peptidoglycan biosynthesis.</text>
</comment>
<keyword evidence="4 7" id="KW-0133">Cell shape</keyword>
<evidence type="ECO:0000313" key="10">
    <source>
        <dbReference type="EMBL" id="GLS17181.1"/>
    </source>
</evidence>
<evidence type="ECO:0000256" key="5">
    <source>
        <dbReference type="ARBA" id="ARBA00022984"/>
    </source>
</evidence>
<keyword evidence="5 7" id="KW-0573">Peptidoglycan synthesis</keyword>
<dbReference type="EMBL" id="BSPC01000005">
    <property type="protein sequence ID" value="GLS17181.1"/>
    <property type="molecule type" value="Genomic_DNA"/>
</dbReference>
<dbReference type="InterPro" id="IPR050979">
    <property type="entry name" value="LD-transpeptidase"/>
</dbReference>
<proteinExistence type="inferred from homology"/>
<evidence type="ECO:0000256" key="8">
    <source>
        <dbReference type="SAM" id="SignalP"/>
    </source>
</evidence>
<organism evidence="10 11">
    <name type="scientific">Labrys miyagiensis</name>
    <dbReference type="NCBI Taxonomy" id="346912"/>
    <lineage>
        <taxon>Bacteria</taxon>
        <taxon>Pseudomonadati</taxon>
        <taxon>Pseudomonadota</taxon>
        <taxon>Alphaproteobacteria</taxon>
        <taxon>Hyphomicrobiales</taxon>
        <taxon>Xanthobacteraceae</taxon>
        <taxon>Labrys</taxon>
    </lineage>
</organism>
<evidence type="ECO:0000256" key="7">
    <source>
        <dbReference type="PROSITE-ProRule" id="PRU01373"/>
    </source>
</evidence>
<dbReference type="Proteomes" id="UP001156882">
    <property type="component" value="Unassembled WGS sequence"/>
</dbReference>
<evidence type="ECO:0000259" key="9">
    <source>
        <dbReference type="PROSITE" id="PS52029"/>
    </source>
</evidence>
<evidence type="ECO:0000313" key="11">
    <source>
        <dbReference type="Proteomes" id="UP001156882"/>
    </source>
</evidence>
<feature type="active site" description="Nucleophile" evidence="7">
    <location>
        <position position="313"/>
    </location>
</feature>
<dbReference type="InterPro" id="IPR002477">
    <property type="entry name" value="Peptidoglycan-bd-like"/>
</dbReference>
<feature type="domain" description="L,D-TPase catalytic" evidence="9">
    <location>
        <begin position="204"/>
        <end position="337"/>
    </location>
</feature>
<feature type="active site" description="Proton donor/acceptor" evidence="7">
    <location>
        <position position="297"/>
    </location>
</feature>
<dbReference type="Gene3D" id="2.40.440.10">
    <property type="entry name" value="L,D-transpeptidase catalytic domain-like"/>
    <property type="match status" value="1"/>
</dbReference>
<dbReference type="SUPFAM" id="SSF47090">
    <property type="entry name" value="PGBD-like"/>
    <property type="match status" value="1"/>
</dbReference>
<evidence type="ECO:0000256" key="1">
    <source>
        <dbReference type="ARBA" id="ARBA00004752"/>
    </source>
</evidence>
<dbReference type="Gene3D" id="1.10.101.10">
    <property type="entry name" value="PGBD-like superfamily/PGBD"/>
    <property type="match status" value="1"/>
</dbReference>
<dbReference type="PROSITE" id="PS52029">
    <property type="entry name" value="LD_TPASE"/>
    <property type="match status" value="1"/>
</dbReference>
<gene>
    <name evidence="10" type="ORF">GCM10007874_01960</name>
</gene>
<dbReference type="InterPro" id="IPR038063">
    <property type="entry name" value="Transpep_catalytic_dom"/>
</dbReference>
<protein>
    <submittedName>
        <fullName evidence="10">Murein L,D-transpeptidase</fullName>
    </submittedName>
</protein>
<evidence type="ECO:0000256" key="2">
    <source>
        <dbReference type="ARBA" id="ARBA00005992"/>
    </source>
</evidence>
<reference evidence="11" key="1">
    <citation type="journal article" date="2019" name="Int. J. Syst. Evol. Microbiol.">
        <title>The Global Catalogue of Microorganisms (GCM) 10K type strain sequencing project: providing services to taxonomists for standard genome sequencing and annotation.</title>
        <authorList>
            <consortium name="The Broad Institute Genomics Platform"/>
            <consortium name="The Broad Institute Genome Sequencing Center for Infectious Disease"/>
            <person name="Wu L."/>
            <person name="Ma J."/>
        </authorList>
    </citation>
    <scope>NUCLEOTIDE SEQUENCE [LARGE SCALE GENOMIC DNA]</scope>
    <source>
        <strain evidence="11">NBRC 101365</strain>
    </source>
</reference>
<feature type="chain" id="PRO_5047051786" evidence="8">
    <location>
        <begin position="22"/>
        <end position="354"/>
    </location>
</feature>
<evidence type="ECO:0000256" key="6">
    <source>
        <dbReference type="ARBA" id="ARBA00023316"/>
    </source>
</evidence>
<comment type="caution">
    <text evidence="10">The sequence shown here is derived from an EMBL/GenBank/DDBJ whole genome shotgun (WGS) entry which is preliminary data.</text>
</comment>
<feature type="signal peptide" evidence="8">
    <location>
        <begin position="1"/>
        <end position="21"/>
    </location>
</feature>
<dbReference type="InterPro" id="IPR005490">
    <property type="entry name" value="LD_TPept_cat_dom"/>
</dbReference>
<keyword evidence="8" id="KW-0732">Signal</keyword>
<dbReference type="SUPFAM" id="SSF141523">
    <property type="entry name" value="L,D-transpeptidase catalytic domain-like"/>
    <property type="match status" value="1"/>
</dbReference>
<dbReference type="PANTHER" id="PTHR30582:SF30">
    <property type="entry name" value="BLR4375 PROTEIN"/>
    <property type="match status" value="1"/>
</dbReference>
<accession>A0ABQ6CFW0</accession>
<keyword evidence="11" id="KW-1185">Reference proteome</keyword>
<dbReference type="Pfam" id="PF03734">
    <property type="entry name" value="YkuD"/>
    <property type="match status" value="1"/>
</dbReference>
<evidence type="ECO:0000256" key="3">
    <source>
        <dbReference type="ARBA" id="ARBA00022679"/>
    </source>
</evidence>
<sequence length="354" mass="38409">MRLVAIAASFILMLLAGPALSAQLDTQSINTATFSAKDIRGKPRGPRASLVKAQILLDRAGYSPGEIDGRHGDNFAKALAAFQADHGLPSTGELDQASWDSLAGTTQEPAVTDYEITRQDLRGPFTKRIPVKFEAMAHLRRLGYRNVEEELAEKFHISPELLKAMNPRERFKKPGDTITVAAVAQPDLARVKANRQAPLPGSATRLEIDKDRLTLKAFDATGRLLHFFPASVGSEDKPAPSGTLEIERVNLKPDYTYNPKYAFKGVKARHPFTIAPGPNNPVGLVWIDLNAEGDGIHGTPDPGRISKRYSHGCIRLTNWDALTLATLVRQGVPVTFIGNGPQPAAADPTVDKAD</sequence>
<dbReference type="InterPro" id="IPR036366">
    <property type="entry name" value="PGBDSf"/>
</dbReference>
<name>A0ABQ6CFW0_9HYPH</name>
<keyword evidence="6 7" id="KW-0961">Cell wall biogenesis/degradation</keyword>
<dbReference type="InterPro" id="IPR036365">
    <property type="entry name" value="PGBD-like_sf"/>
</dbReference>
<evidence type="ECO:0000256" key="4">
    <source>
        <dbReference type="ARBA" id="ARBA00022960"/>
    </source>
</evidence>
<dbReference type="PANTHER" id="PTHR30582">
    <property type="entry name" value="L,D-TRANSPEPTIDASE"/>
    <property type="match status" value="1"/>
</dbReference>
<dbReference type="RefSeq" id="WP_284310011.1">
    <property type="nucleotide sequence ID" value="NZ_BSPC01000005.1"/>
</dbReference>
<keyword evidence="3" id="KW-0808">Transferase</keyword>
<comment type="similarity">
    <text evidence="2">Belongs to the YkuD family.</text>
</comment>